<dbReference type="SUPFAM" id="SSF57850">
    <property type="entry name" value="RING/U-box"/>
    <property type="match status" value="1"/>
</dbReference>
<dbReference type="PROSITE" id="PS50089">
    <property type="entry name" value="ZF_RING_2"/>
    <property type="match status" value="1"/>
</dbReference>
<dbReference type="Proteomes" id="UP000489600">
    <property type="component" value="Unassembled WGS sequence"/>
</dbReference>
<dbReference type="InterPro" id="IPR018957">
    <property type="entry name" value="Znf_C3HC4_RING-type"/>
</dbReference>
<proteinExistence type="predicted"/>
<evidence type="ECO:0000256" key="5">
    <source>
        <dbReference type="SAM" id="MobiDB-lite"/>
    </source>
</evidence>
<protein>
    <recommendedName>
        <fullName evidence="6">RING-type domain-containing protein</fullName>
    </recommendedName>
</protein>
<sequence length="192" mass="21868">MNKDEEEMMEFDMETMGKLREICSCGICFNIFDEATVLNDYFHKFCRKCIYETIARGDFKCCPVCYNDAGPDPAKKLRRAHGWDNITDVFFKEQENEEMEQESTEGSEKESLVPSSIDMEDVKPLVPIKAEEDDKIELPSVSQNDAIARTAVKLEELKLERENDLMIVGSVTTSSAVERKAIALVMKEETQG</sequence>
<evidence type="ECO:0000256" key="3">
    <source>
        <dbReference type="ARBA" id="ARBA00022833"/>
    </source>
</evidence>
<dbReference type="PANTHER" id="PTHR46293:SF13">
    <property type="entry name" value="UBIQUITIN-LIKE DOMAIN-CONTAINING PROTEIN"/>
    <property type="match status" value="1"/>
</dbReference>
<keyword evidence="3" id="KW-0862">Zinc</keyword>
<feature type="domain" description="RING-type" evidence="6">
    <location>
        <begin position="25"/>
        <end position="65"/>
    </location>
</feature>
<evidence type="ECO:0000313" key="8">
    <source>
        <dbReference type="Proteomes" id="UP000489600"/>
    </source>
</evidence>
<dbReference type="PANTHER" id="PTHR46293">
    <property type="entry name" value="E3 UBIQUITIN PROTEIN LIGASE DRIP1"/>
    <property type="match status" value="1"/>
</dbReference>
<feature type="region of interest" description="Disordered" evidence="5">
    <location>
        <begin position="95"/>
        <end position="114"/>
    </location>
</feature>
<keyword evidence="8" id="KW-1185">Reference proteome</keyword>
<dbReference type="InterPro" id="IPR001841">
    <property type="entry name" value="Znf_RING"/>
</dbReference>
<dbReference type="EMBL" id="CABITT030000004">
    <property type="protein sequence ID" value="VVB01154.1"/>
    <property type="molecule type" value="Genomic_DNA"/>
</dbReference>
<evidence type="ECO:0000256" key="1">
    <source>
        <dbReference type="ARBA" id="ARBA00022723"/>
    </source>
</evidence>
<keyword evidence="1" id="KW-0479">Metal-binding</keyword>
<evidence type="ECO:0000259" key="6">
    <source>
        <dbReference type="PROSITE" id="PS50089"/>
    </source>
</evidence>
<evidence type="ECO:0000256" key="4">
    <source>
        <dbReference type="PROSITE-ProRule" id="PRU00175"/>
    </source>
</evidence>
<accession>A0A565BIK2</accession>
<comment type="caution">
    <text evidence="7">The sequence shown here is derived from an EMBL/GenBank/DDBJ whole genome shotgun (WGS) entry which is preliminary data.</text>
</comment>
<dbReference type="OrthoDB" id="1107415at2759"/>
<keyword evidence="2 4" id="KW-0863">Zinc-finger</keyword>
<feature type="compositionally biased region" description="Acidic residues" evidence="5">
    <location>
        <begin position="95"/>
        <end position="105"/>
    </location>
</feature>
<dbReference type="InterPro" id="IPR044807">
    <property type="entry name" value="DRIP1-like"/>
</dbReference>
<dbReference type="InterPro" id="IPR013083">
    <property type="entry name" value="Znf_RING/FYVE/PHD"/>
</dbReference>
<evidence type="ECO:0000313" key="7">
    <source>
        <dbReference type="EMBL" id="VVB01154.1"/>
    </source>
</evidence>
<organism evidence="7 8">
    <name type="scientific">Arabis nemorensis</name>
    <dbReference type="NCBI Taxonomy" id="586526"/>
    <lineage>
        <taxon>Eukaryota</taxon>
        <taxon>Viridiplantae</taxon>
        <taxon>Streptophyta</taxon>
        <taxon>Embryophyta</taxon>
        <taxon>Tracheophyta</taxon>
        <taxon>Spermatophyta</taxon>
        <taxon>Magnoliopsida</taxon>
        <taxon>eudicotyledons</taxon>
        <taxon>Gunneridae</taxon>
        <taxon>Pentapetalae</taxon>
        <taxon>rosids</taxon>
        <taxon>malvids</taxon>
        <taxon>Brassicales</taxon>
        <taxon>Brassicaceae</taxon>
        <taxon>Arabideae</taxon>
        <taxon>Arabis</taxon>
    </lineage>
</organism>
<dbReference type="Pfam" id="PF00097">
    <property type="entry name" value="zf-C3HC4"/>
    <property type="match status" value="1"/>
</dbReference>
<dbReference type="GO" id="GO:0004842">
    <property type="term" value="F:ubiquitin-protein transferase activity"/>
    <property type="evidence" value="ECO:0007669"/>
    <property type="project" value="InterPro"/>
</dbReference>
<dbReference type="GO" id="GO:0008270">
    <property type="term" value="F:zinc ion binding"/>
    <property type="evidence" value="ECO:0007669"/>
    <property type="project" value="UniProtKB-KW"/>
</dbReference>
<evidence type="ECO:0000256" key="2">
    <source>
        <dbReference type="ARBA" id="ARBA00022771"/>
    </source>
</evidence>
<dbReference type="AlphaFoldDB" id="A0A565BIK2"/>
<gene>
    <name evidence="7" type="ORF">ANE_LOCUS11598</name>
</gene>
<name>A0A565BIK2_9BRAS</name>
<dbReference type="Gene3D" id="3.30.40.10">
    <property type="entry name" value="Zinc/RING finger domain, C3HC4 (zinc finger)"/>
    <property type="match status" value="1"/>
</dbReference>
<reference evidence="7" key="1">
    <citation type="submission" date="2019-07" db="EMBL/GenBank/DDBJ databases">
        <authorList>
            <person name="Dittberner H."/>
        </authorList>
    </citation>
    <scope>NUCLEOTIDE SEQUENCE [LARGE SCALE GENOMIC DNA]</scope>
</reference>